<keyword evidence="3" id="KW-1185">Reference proteome</keyword>
<dbReference type="AlphaFoldDB" id="A0AAD4Q392"/>
<dbReference type="RefSeq" id="XP_046077450.1">
    <property type="nucleotide sequence ID" value="XM_046210002.1"/>
</dbReference>
<feature type="compositionally biased region" description="Polar residues" evidence="1">
    <location>
        <begin position="203"/>
        <end position="216"/>
    </location>
</feature>
<accession>A0AAD4Q392</accession>
<reference evidence="2" key="1">
    <citation type="submission" date="2021-12" db="EMBL/GenBank/DDBJ databases">
        <title>Convergent genome expansion in fungi linked to evolution of root-endophyte symbiosis.</title>
        <authorList>
            <consortium name="DOE Joint Genome Institute"/>
            <person name="Ke Y.-H."/>
            <person name="Bonito G."/>
            <person name="Liao H.-L."/>
            <person name="Looney B."/>
            <person name="Rojas-Flechas A."/>
            <person name="Nash J."/>
            <person name="Hameed K."/>
            <person name="Schadt C."/>
            <person name="Martin F."/>
            <person name="Crous P.W."/>
            <person name="Miettinen O."/>
            <person name="Magnuson J.K."/>
            <person name="Labbe J."/>
            <person name="Jacobson D."/>
            <person name="Doktycz M.J."/>
            <person name="Veneault-Fourrey C."/>
            <person name="Kuo A."/>
            <person name="Mondo S."/>
            <person name="Calhoun S."/>
            <person name="Riley R."/>
            <person name="Ohm R."/>
            <person name="LaButti K."/>
            <person name="Andreopoulos B."/>
            <person name="Pangilinan J."/>
            <person name="Nolan M."/>
            <person name="Tritt A."/>
            <person name="Clum A."/>
            <person name="Lipzen A."/>
            <person name="Daum C."/>
            <person name="Barry K."/>
            <person name="Grigoriev I.V."/>
            <person name="Vilgalys R."/>
        </authorList>
    </citation>
    <scope>NUCLEOTIDE SEQUENCE</scope>
    <source>
        <strain evidence="2">PMI_201</strain>
    </source>
</reference>
<feature type="compositionally biased region" description="Basic and acidic residues" evidence="1">
    <location>
        <begin position="217"/>
        <end position="227"/>
    </location>
</feature>
<sequence>MSSQGSGHSRSYRFEGHPVGNPHPPLPSNQEWVLANPAEEPGIDPTSHPRQQQYHLVPRSDQPALPGGIPVNLPLQENFQLVQSEQLLLASQGVPKSSSIIQHPVYGVSGPPQATAAIDIPQQIQLDSAGQSPLFDLLHQSYSSAEDYDPGSMYASVQAYYHPDITSHPSQQLIGSVGSSFSQIDSTNMFPQGNRQHAPVHPQQASWPQYQRSLSRTPEDPYQRRPQESLTPPAGYAPLPSQPAVFSNTSYPANLQQPQAQAFYPNSNAFGFNQPNYDFTQPSFVPSNAYPITTGPDPRIPIRTSPFPGSNNSTPTTPEPESQVRVLESRPKPQCWDHGCNGREFSTFSNLLRHQRERSGAAAKSECPHCGAVFTRTTARNTHISQGKCKGIRESTE</sequence>
<dbReference type="Gene3D" id="3.30.160.60">
    <property type="entry name" value="Classic Zinc Finger"/>
    <property type="match status" value="1"/>
</dbReference>
<protein>
    <recommendedName>
        <fullName evidence="4">C2H2-type domain-containing protein</fullName>
    </recommendedName>
</protein>
<evidence type="ECO:0000313" key="2">
    <source>
        <dbReference type="EMBL" id="KAH8704829.1"/>
    </source>
</evidence>
<feature type="region of interest" description="Disordered" evidence="1">
    <location>
        <begin position="189"/>
        <end position="247"/>
    </location>
</feature>
<comment type="caution">
    <text evidence="2">The sequence shown here is derived from an EMBL/GenBank/DDBJ whole genome shotgun (WGS) entry which is preliminary data.</text>
</comment>
<organism evidence="2 3">
    <name type="scientific">Talaromyces proteolyticus</name>
    <dbReference type="NCBI Taxonomy" id="1131652"/>
    <lineage>
        <taxon>Eukaryota</taxon>
        <taxon>Fungi</taxon>
        <taxon>Dikarya</taxon>
        <taxon>Ascomycota</taxon>
        <taxon>Pezizomycotina</taxon>
        <taxon>Eurotiomycetes</taxon>
        <taxon>Eurotiomycetidae</taxon>
        <taxon>Eurotiales</taxon>
        <taxon>Trichocomaceae</taxon>
        <taxon>Talaromyces</taxon>
        <taxon>Talaromyces sect. Bacilispori</taxon>
    </lineage>
</organism>
<dbReference type="EMBL" id="JAJTJA010000001">
    <property type="protein sequence ID" value="KAH8704829.1"/>
    <property type="molecule type" value="Genomic_DNA"/>
</dbReference>
<evidence type="ECO:0000256" key="1">
    <source>
        <dbReference type="SAM" id="MobiDB-lite"/>
    </source>
</evidence>
<name>A0AAD4Q392_9EURO</name>
<dbReference type="GeneID" id="70240289"/>
<feature type="region of interest" description="Disordered" evidence="1">
    <location>
        <begin position="1"/>
        <end position="52"/>
    </location>
</feature>
<gene>
    <name evidence="2" type="ORF">BGW36DRAFT_2313</name>
</gene>
<evidence type="ECO:0008006" key="4">
    <source>
        <dbReference type="Google" id="ProtNLM"/>
    </source>
</evidence>
<proteinExistence type="predicted"/>
<evidence type="ECO:0000313" key="3">
    <source>
        <dbReference type="Proteomes" id="UP001201262"/>
    </source>
</evidence>
<dbReference type="Proteomes" id="UP001201262">
    <property type="component" value="Unassembled WGS sequence"/>
</dbReference>